<feature type="compositionally biased region" description="Low complexity" evidence="1">
    <location>
        <begin position="8"/>
        <end position="18"/>
    </location>
</feature>
<accession>A0A8B9TGC2</accession>
<dbReference type="InterPro" id="IPR006553">
    <property type="entry name" value="Leu-rich_rpt_Cys-con_subtyp"/>
</dbReference>
<name>A0A8B9TGC2_ANAPL</name>
<reference evidence="2" key="1">
    <citation type="submission" date="2019-08" db="EMBL/GenBank/DDBJ databases">
        <title>Three high-quality genomes provides insights into domestication of ducks.</title>
        <authorList>
            <person name="Hou Z.C."/>
            <person name="Zhu F."/>
            <person name="Yin Z.T."/>
            <person name="Zhang F."/>
        </authorList>
    </citation>
    <scope>NUCLEOTIDE SEQUENCE [LARGE SCALE GENOMIC DNA]</scope>
</reference>
<dbReference type="Ensembl" id="ENSAPLT00020022699.1">
    <property type="protein sequence ID" value="ENSAPLP00020021024.1"/>
    <property type="gene ID" value="ENSAPLG00020014765.1"/>
</dbReference>
<dbReference type="InterPro" id="IPR032675">
    <property type="entry name" value="LRR_dom_sf"/>
</dbReference>
<reference evidence="2" key="2">
    <citation type="submission" date="2025-08" db="UniProtKB">
        <authorList>
            <consortium name="Ensembl"/>
        </authorList>
    </citation>
    <scope>IDENTIFICATION</scope>
</reference>
<evidence type="ECO:0000313" key="3">
    <source>
        <dbReference type="Proteomes" id="UP000694400"/>
    </source>
</evidence>
<feature type="compositionally biased region" description="Pro residues" evidence="1">
    <location>
        <begin position="89"/>
        <end position="129"/>
    </location>
</feature>
<evidence type="ECO:0008006" key="4">
    <source>
        <dbReference type="Google" id="ProtNLM"/>
    </source>
</evidence>
<organism evidence="2 3">
    <name type="scientific">Anas platyrhynchos</name>
    <name type="common">Mallard</name>
    <name type="synonym">Anas boschas</name>
    <dbReference type="NCBI Taxonomy" id="8839"/>
    <lineage>
        <taxon>Eukaryota</taxon>
        <taxon>Metazoa</taxon>
        <taxon>Chordata</taxon>
        <taxon>Craniata</taxon>
        <taxon>Vertebrata</taxon>
        <taxon>Euteleostomi</taxon>
        <taxon>Archelosauria</taxon>
        <taxon>Archosauria</taxon>
        <taxon>Dinosauria</taxon>
        <taxon>Saurischia</taxon>
        <taxon>Theropoda</taxon>
        <taxon>Coelurosauria</taxon>
        <taxon>Aves</taxon>
        <taxon>Neognathae</taxon>
        <taxon>Galloanserae</taxon>
        <taxon>Anseriformes</taxon>
        <taxon>Anatidae</taxon>
        <taxon>Anatinae</taxon>
        <taxon>Anas</taxon>
    </lineage>
</organism>
<dbReference type="Proteomes" id="UP000694400">
    <property type="component" value="Chromosome 32"/>
</dbReference>
<sequence>RGPHGEVPALTAAAAVPCAAPPPPPPPPPPPHRKRKCAGPEAPQQPRHGGAQDGRQDGGRAPRPGAAAGPGAAAAAGPAPSGQVGPAPAARPLPRPPAELWPLPSVPKPRLPPSPRVPAPPSASSPIPPGLGRLLPAPPGPSVTLLCPPCRVCRRWRRLVQDRVLWADVDLSPHKLSSKTLWQLVRHRLGDSLRTLRVRGALLAGGRQRLLSPALLAALAQRCPRLSRLCLAEADLRPLPYESFPASLTALELSRCEIPAAWFCGSAARALPRLQHLVVRKVPAFSNQHLLNVSSRCRLKTLTLSGTYRVTDMGIQSAAPRLEELERLVLRHCVVTDSALHFIGRHMKRLRFLEISSADSLTNAGLACLAALEGLETLRLDHCDKFSPEAIAALCRALPRLRNLKLDGADFGDEAMGKIQASLPSCSFSLTP</sequence>
<dbReference type="SUPFAM" id="SSF52047">
    <property type="entry name" value="RNI-like"/>
    <property type="match status" value="1"/>
</dbReference>
<feature type="compositionally biased region" description="Low complexity" evidence="1">
    <location>
        <begin position="61"/>
        <end position="88"/>
    </location>
</feature>
<dbReference type="AlphaFoldDB" id="A0A8B9TGC2"/>
<dbReference type="GO" id="GO:0019005">
    <property type="term" value="C:SCF ubiquitin ligase complex"/>
    <property type="evidence" value="ECO:0007669"/>
    <property type="project" value="TreeGrafter"/>
</dbReference>
<evidence type="ECO:0000313" key="2">
    <source>
        <dbReference type="Ensembl" id="ENSAPLP00020021024.1"/>
    </source>
</evidence>
<evidence type="ECO:0000256" key="1">
    <source>
        <dbReference type="SAM" id="MobiDB-lite"/>
    </source>
</evidence>
<proteinExistence type="predicted"/>
<dbReference type="GO" id="GO:0031146">
    <property type="term" value="P:SCF-dependent proteasomal ubiquitin-dependent protein catabolic process"/>
    <property type="evidence" value="ECO:0007669"/>
    <property type="project" value="TreeGrafter"/>
</dbReference>
<protein>
    <recommendedName>
        <fullName evidence="4">F-box/LRR-repeat protein 6</fullName>
    </recommendedName>
</protein>
<dbReference type="SMART" id="SM00367">
    <property type="entry name" value="LRR_CC"/>
    <property type="match status" value="5"/>
</dbReference>
<dbReference type="PANTHER" id="PTHR13318">
    <property type="entry name" value="PARTNER OF PAIRED, ISOFORM B-RELATED"/>
    <property type="match status" value="1"/>
</dbReference>
<feature type="region of interest" description="Disordered" evidence="1">
    <location>
        <begin position="1"/>
        <end position="133"/>
    </location>
</feature>
<reference evidence="2" key="3">
    <citation type="submission" date="2025-09" db="UniProtKB">
        <authorList>
            <consortium name="Ensembl"/>
        </authorList>
    </citation>
    <scope>IDENTIFICATION</scope>
</reference>
<dbReference type="Gene3D" id="3.80.10.10">
    <property type="entry name" value="Ribonuclease Inhibitor"/>
    <property type="match status" value="1"/>
</dbReference>
<feature type="compositionally biased region" description="Pro residues" evidence="1">
    <location>
        <begin position="19"/>
        <end position="30"/>
    </location>
</feature>